<protein>
    <submittedName>
        <fullName evidence="3">Uncharacterized protein</fullName>
    </submittedName>
</protein>
<feature type="compositionally biased region" description="Basic and acidic residues" evidence="2">
    <location>
        <begin position="443"/>
        <end position="454"/>
    </location>
</feature>
<feature type="compositionally biased region" description="Low complexity" evidence="2">
    <location>
        <begin position="923"/>
        <end position="932"/>
    </location>
</feature>
<feature type="compositionally biased region" description="Basic residues" evidence="2">
    <location>
        <begin position="245"/>
        <end position="276"/>
    </location>
</feature>
<dbReference type="OMA" id="RLPIKMD"/>
<feature type="compositionally biased region" description="Polar residues" evidence="2">
    <location>
        <begin position="1036"/>
        <end position="1047"/>
    </location>
</feature>
<feature type="coiled-coil region" evidence="1">
    <location>
        <begin position="26"/>
        <end position="85"/>
    </location>
</feature>
<dbReference type="OrthoDB" id="1938039at2759"/>
<feature type="region of interest" description="Disordered" evidence="2">
    <location>
        <begin position="430"/>
        <end position="454"/>
    </location>
</feature>
<evidence type="ECO:0000256" key="1">
    <source>
        <dbReference type="SAM" id="Coils"/>
    </source>
</evidence>
<keyword evidence="4" id="KW-1185">Reference proteome</keyword>
<dbReference type="KEGG" id="dmo:Dmoj_GI21263"/>
<dbReference type="FunCoup" id="B4KUE5">
    <property type="interactions" value="292"/>
</dbReference>
<evidence type="ECO:0000313" key="3">
    <source>
        <dbReference type="EMBL" id="EDW10732.1"/>
    </source>
</evidence>
<dbReference type="HOGENOM" id="CLU_256012_0_0_1"/>
<sequence>MLQDELDIYDDLDQFQEAETKKCKELEAWEAKYDAAKLEIESLQAEKKALAKKIRTMEVNFQNLLDTAKAEIKRKDAQIIQLRKEKDDICFRRKQPPKLGLPKSQIPSSTELQQHQQSKRFKRDEMADRKTENEIAFNNKNDHCDEKAKTNDNPEAKRSQAAPPIGRDGKEREKHERQDKRHKPLCSIPTAKVPAMQMSNTNDRDHEKQRERHRDRDRDRDRARGRSRRRSRSRSRSRSREHSKIRSQRHNSRNKDQRRKRSRSRSQYRSRSHSRSRSTNQTSSKNSKSNSCRETERGPNAKCTAQSKSNKQETMDALFGSTPTRKSPSNVGNRCVDSQKVIENLLANASPFTPIELYTPQSQIEAKEEQQTHELIGKEQQLLVEDINNYFESNVERIKQVAQKEIIIDKQVPRQHILVNEAESKLMESSAESKMNTEELVNDTDKQPNKNGREYAEKEANIKTPRQKESIAGIKVVKEKPSSVKILDDIIVNDAAIHQRIPGLDFIATEQERESDTKTAMDKDHIPGLDLITGEQKRVFDTDNAMDNDNIHMDLINGKEKLNEMDKARASKLIGLDLKKDEMMEVIEGNEHKHASSLGLGDQENLTNVNDAQGLNSEEVVVEKVDTKSDDRLTVLGISAEDESSIAEATNDQEFKADLDSPKVERVKKKKKKRGKTKLNNGLQRTIAEEVDTINRAKSVANLVSQIEHDLNGEGVLKHVDTEMRKATSENDASGETDLSKEEEMPDLVLGVEELTSEATDSKMTAESDDNQKTENRIIAKLDVESNEAVKQDCVTAEQLKSNTNESLVTFKTEAVKANTSNCDNSLEQAKAICHSESRQNMETTVNGSTTSPEQNPCQLAYALLAEENLKTPKRPVRSMDSIQIIEDIRLPIKMDIENIAVKVDVSNEEQNHTEDPNSNMGEAAPAASESENSQLKFIAVNQNDSKSATNVTLNRTITPKLTVGAASVMYAQPDSTKIDHTEDDATLEAAMNELIPVKPLECYPNLCLETDTIEMALKQLHQTSRQGEDPPDETAVTSTSMKGGQTPKQDLIQMLMQFPMQETAEHSPLKQKNGKKQIGERKIRKRKSPSSENVDSLTPDQLDQTPLKQSTKDENNVHKINNADPSIPPTPPEVATTAEPSQLSVTIDETFYASSLDQSQSLNSSDSLLVTKRCSLGNSDYQFERLNDEVVLRVTRRRRRRPPAVTDIIKDT</sequence>
<reference evidence="3 4" key="1">
    <citation type="journal article" date="2007" name="Nature">
        <title>Evolution of genes and genomes on the Drosophila phylogeny.</title>
        <authorList>
            <consortium name="Drosophila 12 Genomes Consortium"/>
            <person name="Clark A.G."/>
            <person name="Eisen M.B."/>
            <person name="Smith D.R."/>
            <person name="Bergman C.M."/>
            <person name="Oliver B."/>
            <person name="Markow T.A."/>
            <person name="Kaufman T.C."/>
            <person name="Kellis M."/>
            <person name="Gelbart W."/>
            <person name="Iyer V.N."/>
            <person name="Pollard D.A."/>
            <person name="Sackton T.B."/>
            <person name="Larracuente A.M."/>
            <person name="Singh N.D."/>
            <person name="Abad J.P."/>
            <person name="Abt D.N."/>
            <person name="Adryan B."/>
            <person name="Aguade M."/>
            <person name="Akashi H."/>
            <person name="Anderson W.W."/>
            <person name="Aquadro C.F."/>
            <person name="Ardell D.H."/>
            <person name="Arguello R."/>
            <person name="Artieri C.G."/>
            <person name="Barbash D.A."/>
            <person name="Barker D."/>
            <person name="Barsanti P."/>
            <person name="Batterham P."/>
            <person name="Batzoglou S."/>
            <person name="Begun D."/>
            <person name="Bhutkar A."/>
            <person name="Blanco E."/>
            <person name="Bosak S.A."/>
            <person name="Bradley R.K."/>
            <person name="Brand A.D."/>
            <person name="Brent M.R."/>
            <person name="Brooks A.N."/>
            <person name="Brown R.H."/>
            <person name="Butlin R.K."/>
            <person name="Caggese C."/>
            <person name="Calvi B.R."/>
            <person name="Bernardo de Carvalho A."/>
            <person name="Caspi A."/>
            <person name="Castrezana S."/>
            <person name="Celniker S.E."/>
            <person name="Chang J.L."/>
            <person name="Chapple C."/>
            <person name="Chatterji S."/>
            <person name="Chinwalla A."/>
            <person name="Civetta A."/>
            <person name="Clifton S.W."/>
            <person name="Comeron J.M."/>
            <person name="Costello J.C."/>
            <person name="Coyne J.A."/>
            <person name="Daub J."/>
            <person name="David R.G."/>
            <person name="Delcher A.L."/>
            <person name="Delehaunty K."/>
            <person name="Do C.B."/>
            <person name="Ebling H."/>
            <person name="Edwards K."/>
            <person name="Eickbush T."/>
            <person name="Evans J.D."/>
            <person name="Filipski A."/>
            <person name="Findeiss S."/>
            <person name="Freyhult E."/>
            <person name="Fulton L."/>
            <person name="Fulton R."/>
            <person name="Garcia A.C."/>
            <person name="Gardiner A."/>
            <person name="Garfield D.A."/>
            <person name="Garvin B.E."/>
            <person name="Gibson G."/>
            <person name="Gilbert D."/>
            <person name="Gnerre S."/>
            <person name="Godfrey J."/>
            <person name="Good R."/>
            <person name="Gotea V."/>
            <person name="Gravely B."/>
            <person name="Greenberg A.J."/>
            <person name="Griffiths-Jones S."/>
            <person name="Gross S."/>
            <person name="Guigo R."/>
            <person name="Gustafson E.A."/>
            <person name="Haerty W."/>
            <person name="Hahn M.W."/>
            <person name="Halligan D.L."/>
            <person name="Halpern A.L."/>
            <person name="Halter G.M."/>
            <person name="Han M.V."/>
            <person name="Heger A."/>
            <person name="Hillier L."/>
            <person name="Hinrichs A.S."/>
            <person name="Holmes I."/>
            <person name="Hoskins R.A."/>
            <person name="Hubisz M.J."/>
            <person name="Hultmark D."/>
            <person name="Huntley M.A."/>
            <person name="Jaffe D.B."/>
            <person name="Jagadeeshan S."/>
            <person name="Jeck W.R."/>
            <person name="Johnson J."/>
            <person name="Jones C.D."/>
            <person name="Jordan W.C."/>
            <person name="Karpen G.H."/>
            <person name="Kataoka E."/>
            <person name="Keightley P.D."/>
            <person name="Kheradpour P."/>
            <person name="Kirkness E.F."/>
            <person name="Koerich L.B."/>
            <person name="Kristiansen K."/>
            <person name="Kudrna D."/>
            <person name="Kulathinal R.J."/>
            <person name="Kumar S."/>
            <person name="Kwok R."/>
            <person name="Lander E."/>
            <person name="Langley C.H."/>
            <person name="Lapoint R."/>
            <person name="Lazzaro B.P."/>
            <person name="Lee S.J."/>
            <person name="Levesque L."/>
            <person name="Li R."/>
            <person name="Lin C.F."/>
            <person name="Lin M.F."/>
            <person name="Lindblad-Toh K."/>
            <person name="Llopart A."/>
            <person name="Long M."/>
            <person name="Low L."/>
            <person name="Lozovsky E."/>
            <person name="Lu J."/>
            <person name="Luo M."/>
            <person name="Machado C.A."/>
            <person name="Makalowski W."/>
            <person name="Marzo M."/>
            <person name="Matsuda M."/>
            <person name="Matzkin L."/>
            <person name="McAllister B."/>
            <person name="McBride C.S."/>
            <person name="McKernan B."/>
            <person name="McKernan K."/>
            <person name="Mendez-Lago M."/>
            <person name="Minx P."/>
            <person name="Mollenhauer M.U."/>
            <person name="Montooth K."/>
            <person name="Mount S.M."/>
            <person name="Mu X."/>
            <person name="Myers E."/>
            <person name="Negre B."/>
            <person name="Newfeld S."/>
            <person name="Nielsen R."/>
            <person name="Noor M.A."/>
            <person name="O'Grady P."/>
            <person name="Pachter L."/>
            <person name="Papaceit M."/>
            <person name="Parisi M.J."/>
            <person name="Parisi M."/>
            <person name="Parts L."/>
            <person name="Pedersen J.S."/>
            <person name="Pesole G."/>
            <person name="Phillippy A.M."/>
            <person name="Ponting C.P."/>
            <person name="Pop M."/>
            <person name="Porcelli D."/>
            <person name="Powell J.R."/>
            <person name="Prohaska S."/>
            <person name="Pruitt K."/>
            <person name="Puig M."/>
            <person name="Quesneville H."/>
            <person name="Ram K.R."/>
            <person name="Rand D."/>
            <person name="Rasmussen M.D."/>
            <person name="Reed L.K."/>
            <person name="Reenan R."/>
            <person name="Reily A."/>
            <person name="Remington K.A."/>
            <person name="Rieger T.T."/>
            <person name="Ritchie M.G."/>
            <person name="Robin C."/>
            <person name="Rogers Y.H."/>
            <person name="Rohde C."/>
            <person name="Rozas J."/>
            <person name="Rubenfield M.J."/>
            <person name="Ruiz A."/>
            <person name="Russo S."/>
            <person name="Salzberg S.L."/>
            <person name="Sanchez-Gracia A."/>
            <person name="Saranga D.J."/>
            <person name="Sato H."/>
            <person name="Schaeffer S.W."/>
            <person name="Schatz M.C."/>
            <person name="Schlenke T."/>
            <person name="Schwartz R."/>
            <person name="Segarra C."/>
            <person name="Singh R.S."/>
            <person name="Sirot L."/>
            <person name="Sirota M."/>
            <person name="Sisneros N.B."/>
            <person name="Smith C.D."/>
            <person name="Smith T.F."/>
            <person name="Spieth J."/>
            <person name="Stage D.E."/>
            <person name="Stark A."/>
            <person name="Stephan W."/>
            <person name="Strausberg R.L."/>
            <person name="Strempel S."/>
            <person name="Sturgill D."/>
            <person name="Sutton G."/>
            <person name="Sutton G.G."/>
            <person name="Tao W."/>
            <person name="Teichmann S."/>
            <person name="Tobari Y.N."/>
            <person name="Tomimura Y."/>
            <person name="Tsolas J.M."/>
            <person name="Valente V.L."/>
            <person name="Venter E."/>
            <person name="Venter J.C."/>
            <person name="Vicario S."/>
            <person name="Vieira F.G."/>
            <person name="Vilella A.J."/>
            <person name="Villasante A."/>
            <person name="Walenz B."/>
            <person name="Wang J."/>
            <person name="Wasserman M."/>
            <person name="Watts T."/>
            <person name="Wilson D."/>
            <person name="Wilson R.K."/>
            <person name="Wing R.A."/>
            <person name="Wolfner M.F."/>
            <person name="Wong A."/>
            <person name="Wong G.K."/>
            <person name="Wu C.I."/>
            <person name="Wu G."/>
            <person name="Yamamoto D."/>
            <person name="Yang H.P."/>
            <person name="Yang S.P."/>
            <person name="Yorke J.A."/>
            <person name="Yoshida K."/>
            <person name="Zdobnov E."/>
            <person name="Zhang P."/>
            <person name="Zhang Y."/>
            <person name="Zimin A.V."/>
            <person name="Baldwin J."/>
            <person name="Abdouelleil A."/>
            <person name="Abdulkadir J."/>
            <person name="Abebe A."/>
            <person name="Abera B."/>
            <person name="Abreu J."/>
            <person name="Acer S.C."/>
            <person name="Aftuck L."/>
            <person name="Alexander A."/>
            <person name="An P."/>
            <person name="Anderson E."/>
            <person name="Anderson S."/>
            <person name="Arachi H."/>
            <person name="Azer M."/>
            <person name="Bachantsang P."/>
            <person name="Barry A."/>
            <person name="Bayul T."/>
            <person name="Berlin A."/>
            <person name="Bessette D."/>
            <person name="Bloom T."/>
            <person name="Blye J."/>
            <person name="Boguslavskiy L."/>
            <person name="Bonnet C."/>
            <person name="Boukhgalter B."/>
            <person name="Bourzgui I."/>
            <person name="Brown A."/>
            <person name="Cahill P."/>
            <person name="Channer S."/>
            <person name="Cheshatsang Y."/>
            <person name="Chuda L."/>
            <person name="Citroen M."/>
            <person name="Collymore A."/>
            <person name="Cooke P."/>
            <person name="Costello M."/>
            <person name="D'Aco K."/>
            <person name="Daza R."/>
            <person name="De Haan G."/>
            <person name="DeGray S."/>
            <person name="DeMaso C."/>
            <person name="Dhargay N."/>
            <person name="Dooley K."/>
            <person name="Dooley E."/>
            <person name="Doricent M."/>
            <person name="Dorje P."/>
            <person name="Dorjee K."/>
            <person name="Dupes A."/>
            <person name="Elong R."/>
            <person name="Falk J."/>
            <person name="Farina A."/>
            <person name="Faro S."/>
            <person name="Ferguson D."/>
            <person name="Fisher S."/>
            <person name="Foley C.D."/>
            <person name="Franke A."/>
            <person name="Friedrich D."/>
            <person name="Gadbois L."/>
            <person name="Gearin G."/>
            <person name="Gearin C.R."/>
            <person name="Giannoukos G."/>
            <person name="Goode T."/>
            <person name="Graham J."/>
            <person name="Grandbois E."/>
            <person name="Grewal S."/>
            <person name="Gyaltsen K."/>
            <person name="Hafez N."/>
            <person name="Hagos B."/>
            <person name="Hall J."/>
            <person name="Henson C."/>
            <person name="Hollinger A."/>
            <person name="Honan T."/>
            <person name="Huard M.D."/>
            <person name="Hughes L."/>
            <person name="Hurhula B."/>
            <person name="Husby M.E."/>
            <person name="Kamat A."/>
            <person name="Kanga B."/>
            <person name="Kashin S."/>
            <person name="Khazanovich D."/>
            <person name="Kisner P."/>
            <person name="Lance K."/>
            <person name="Lara M."/>
            <person name="Lee W."/>
            <person name="Lennon N."/>
            <person name="Letendre F."/>
            <person name="LeVine R."/>
            <person name="Lipovsky A."/>
            <person name="Liu X."/>
            <person name="Liu J."/>
            <person name="Liu S."/>
            <person name="Lokyitsang T."/>
            <person name="Lokyitsang Y."/>
            <person name="Lubonja R."/>
            <person name="Lui A."/>
            <person name="MacDonald P."/>
            <person name="Magnisalis V."/>
            <person name="Maru K."/>
            <person name="Matthews C."/>
            <person name="McCusker W."/>
            <person name="McDonough S."/>
            <person name="Mehta T."/>
            <person name="Meldrim J."/>
            <person name="Meneus L."/>
            <person name="Mihai O."/>
            <person name="Mihalev A."/>
            <person name="Mihova T."/>
            <person name="Mittelman R."/>
            <person name="Mlenga V."/>
            <person name="Montmayeur A."/>
            <person name="Mulrain L."/>
            <person name="Navidi A."/>
            <person name="Naylor J."/>
            <person name="Negash T."/>
            <person name="Nguyen T."/>
            <person name="Nguyen N."/>
            <person name="Nicol R."/>
            <person name="Norbu C."/>
            <person name="Norbu N."/>
            <person name="Novod N."/>
            <person name="O'Neill B."/>
            <person name="Osman S."/>
            <person name="Markiewicz E."/>
            <person name="Oyono O.L."/>
            <person name="Patti C."/>
            <person name="Phunkhang P."/>
            <person name="Pierre F."/>
            <person name="Priest M."/>
            <person name="Raghuraman S."/>
            <person name="Rege F."/>
            <person name="Reyes R."/>
            <person name="Rise C."/>
            <person name="Rogov P."/>
            <person name="Ross K."/>
            <person name="Ryan E."/>
            <person name="Settipalli S."/>
            <person name="Shea T."/>
            <person name="Sherpa N."/>
            <person name="Shi L."/>
            <person name="Shih D."/>
            <person name="Sparrow T."/>
            <person name="Spaulding J."/>
            <person name="Stalker J."/>
            <person name="Stange-Thomann N."/>
            <person name="Stavropoulos S."/>
            <person name="Stone C."/>
            <person name="Strader C."/>
            <person name="Tesfaye S."/>
            <person name="Thomson T."/>
            <person name="Thoulutsang Y."/>
            <person name="Thoulutsang D."/>
            <person name="Topham K."/>
            <person name="Topping I."/>
            <person name="Tsamla T."/>
            <person name="Vassiliev H."/>
            <person name="Vo A."/>
            <person name="Wangchuk T."/>
            <person name="Wangdi T."/>
            <person name="Weiand M."/>
            <person name="Wilkinson J."/>
            <person name="Wilson A."/>
            <person name="Yadav S."/>
            <person name="Young G."/>
            <person name="Yu Q."/>
            <person name="Zembek L."/>
            <person name="Zhong D."/>
            <person name="Zimmer A."/>
            <person name="Zwirko Z."/>
            <person name="Jaffe D.B."/>
            <person name="Alvarez P."/>
            <person name="Brockman W."/>
            <person name="Butler J."/>
            <person name="Chin C."/>
            <person name="Gnerre S."/>
            <person name="Grabherr M."/>
            <person name="Kleber M."/>
            <person name="Mauceli E."/>
            <person name="MacCallum I."/>
        </authorList>
    </citation>
    <scope>NUCLEOTIDE SEQUENCE [LARGE SCALE GENOMIC DNA]</scope>
    <source>
        <strain evidence="4">Tucson 15081-1352.22</strain>
    </source>
</reference>
<evidence type="ECO:0000313" key="4">
    <source>
        <dbReference type="Proteomes" id="UP000009192"/>
    </source>
</evidence>
<feature type="compositionally biased region" description="Low complexity" evidence="2">
    <location>
        <begin position="277"/>
        <end position="290"/>
    </location>
</feature>
<feature type="compositionally biased region" description="Basic and acidic residues" evidence="2">
    <location>
        <begin position="122"/>
        <end position="133"/>
    </location>
</feature>
<organism evidence="3 4">
    <name type="scientific">Drosophila mojavensis</name>
    <name type="common">Fruit fly</name>
    <dbReference type="NCBI Taxonomy" id="7230"/>
    <lineage>
        <taxon>Eukaryota</taxon>
        <taxon>Metazoa</taxon>
        <taxon>Ecdysozoa</taxon>
        <taxon>Arthropoda</taxon>
        <taxon>Hexapoda</taxon>
        <taxon>Insecta</taxon>
        <taxon>Pterygota</taxon>
        <taxon>Neoptera</taxon>
        <taxon>Endopterygota</taxon>
        <taxon>Diptera</taxon>
        <taxon>Brachycera</taxon>
        <taxon>Muscomorpha</taxon>
        <taxon>Ephydroidea</taxon>
        <taxon>Drosophilidae</taxon>
        <taxon>Drosophila</taxon>
    </lineage>
</organism>
<feature type="compositionally biased region" description="Polar residues" evidence="2">
    <location>
        <begin position="321"/>
        <end position="332"/>
    </location>
</feature>
<gene>
    <name evidence="3" type="primary">Dmoj\GI21263</name>
    <name evidence="3" type="ORF">Dmoj_GI21263</name>
</gene>
<feature type="compositionally biased region" description="Basic residues" evidence="2">
    <location>
        <begin position="225"/>
        <end position="237"/>
    </location>
</feature>
<name>B4KUE5_DROMO</name>
<feature type="region of interest" description="Disordered" evidence="2">
    <location>
        <begin position="1064"/>
        <end position="1137"/>
    </location>
</feature>
<dbReference type="eggNOG" id="ENOG502SDD7">
    <property type="taxonomic scope" value="Eukaryota"/>
</dbReference>
<dbReference type="PhylomeDB" id="B4KUE5"/>
<feature type="compositionally biased region" description="Polar residues" evidence="2">
    <location>
        <begin position="105"/>
        <end position="116"/>
    </location>
</feature>
<evidence type="ECO:0000256" key="2">
    <source>
        <dbReference type="SAM" id="MobiDB-lite"/>
    </source>
</evidence>
<keyword evidence="1" id="KW-0175">Coiled coil</keyword>
<feature type="compositionally biased region" description="Basic and acidic residues" evidence="2">
    <location>
        <begin position="167"/>
        <end position="179"/>
    </location>
</feature>
<accession>B4KUE5</accession>
<dbReference type="AlphaFoldDB" id="B4KUE5"/>
<feature type="region of interest" description="Disordered" evidence="2">
    <location>
        <begin position="1022"/>
        <end position="1047"/>
    </location>
</feature>
<dbReference type="EMBL" id="CH933808">
    <property type="protein sequence ID" value="EDW10732.1"/>
    <property type="molecule type" value="Genomic_DNA"/>
</dbReference>
<dbReference type="InParanoid" id="B4KUE5"/>
<feature type="region of interest" description="Disordered" evidence="2">
    <location>
        <begin position="726"/>
        <end position="746"/>
    </location>
</feature>
<proteinExistence type="predicted"/>
<feature type="region of interest" description="Disordered" evidence="2">
    <location>
        <begin position="93"/>
        <end position="332"/>
    </location>
</feature>
<feature type="compositionally biased region" description="Basic and acidic residues" evidence="2">
    <location>
        <begin position="202"/>
        <end position="224"/>
    </location>
</feature>
<feature type="region of interest" description="Disordered" evidence="2">
    <location>
        <begin position="907"/>
        <end position="932"/>
    </location>
</feature>
<feature type="compositionally biased region" description="Basic and acidic residues" evidence="2">
    <location>
        <begin position="140"/>
        <end position="158"/>
    </location>
</feature>
<dbReference type="Proteomes" id="UP000009192">
    <property type="component" value="Unassembled WGS sequence"/>
</dbReference>
<feature type="compositionally biased region" description="Polar residues" evidence="2">
    <location>
        <begin position="1091"/>
        <end position="1110"/>
    </location>
</feature>